<evidence type="ECO:0000313" key="3">
    <source>
        <dbReference type="Proteomes" id="UP000184512"/>
    </source>
</evidence>
<dbReference type="InterPro" id="IPR005135">
    <property type="entry name" value="Endo/exonuclease/phosphatase"/>
</dbReference>
<dbReference type="Pfam" id="PF03372">
    <property type="entry name" value="Exo_endo_phos"/>
    <property type="match status" value="1"/>
</dbReference>
<organism evidence="2 3">
    <name type="scientific">Tessaracoccus bendigoensis DSM 12906</name>
    <dbReference type="NCBI Taxonomy" id="1123357"/>
    <lineage>
        <taxon>Bacteria</taxon>
        <taxon>Bacillati</taxon>
        <taxon>Actinomycetota</taxon>
        <taxon>Actinomycetes</taxon>
        <taxon>Propionibacteriales</taxon>
        <taxon>Propionibacteriaceae</taxon>
        <taxon>Tessaracoccus</taxon>
    </lineage>
</organism>
<feature type="domain" description="Endonuclease/exonuclease/phosphatase" evidence="1">
    <location>
        <begin position="10"/>
        <end position="246"/>
    </location>
</feature>
<gene>
    <name evidence="2" type="ORF">SAMN02745244_02180</name>
</gene>
<dbReference type="Gene3D" id="3.60.10.10">
    <property type="entry name" value="Endonuclease/exonuclease/phosphatase"/>
    <property type="match status" value="1"/>
</dbReference>
<dbReference type="Proteomes" id="UP000184512">
    <property type="component" value="Unassembled WGS sequence"/>
</dbReference>
<dbReference type="OrthoDB" id="9793162at2"/>
<keyword evidence="2" id="KW-0540">Nuclease</keyword>
<dbReference type="GO" id="GO:0004527">
    <property type="term" value="F:exonuclease activity"/>
    <property type="evidence" value="ECO:0007669"/>
    <property type="project" value="UniProtKB-KW"/>
</dbReference>
<keyword evidence="2" id="KW-0378">Hydrolase</keyword>
<dbReference type="PANTHER" id="PTHR14859">
    <property type="entry name" value="CALCOFLUOR WHITE HYPERSENSITIVE PROTEIN PRECURSOR"/>
    <property type="match status" value="1"/>
</dbReference>
<name>A0A1M6I5H3_9ACTN</name>
<evidence type="ECO:0000313" key="2">
    <source>
        <dbReference type="EMBL" id="SHJ29716.1"/>
    </source>
</evidence>
<sequence>MAEPKPLTVMSANLWNLNAPLQPRMRQFSDIIDSYRPDVVAMQEVRPLPGSISGLQLDLVPALANYRIHYSVAASWSGGAEGLAIATRAAAEEVRTYHLPDGEPEFEPTRAVQYVRIPWGDRRLGILNTHLAYHPSSTTLRFSQAQFVGALVHELGVADPDEALVVCGDLNATPDSPPVARLLELGGLTNPWLQLSRSRSSFAASNPYVGDDPVGDSWLDYILTRGAVVTRLKLIDDWSGGASSDHYFVMAEIAPRQAPRHDGGAD</sequence>
<proteinExistence type="predicted"/>
<dbReference type="AlphaFoldDB" id="A0A1M6I5H3"/>
<dbReference type="GO" id="GO:0016020">
    <property type="term" value="C:membrane"/>
    <property type="evidence" value="ECO:0007669"/>
    <property type="project" value="GOC"/>
</dbReference>
<dbReference type="GO" id="GO:0004519">
    <property type="term" value="F:endonuclease activity"/>
    <property type="evidence" value="ECO:0007669"/>
    <property type="project" value="UniProtKB-KW"/>
</dbReference>
<accession>A0A1M6I5H3</accession>
<keyword evidence="2" id="KW-0255">Endonuclease</keyword>
<dbReference type="SUPFAM" id="SSF56219">
    <property type="entry name" value="DNase I-like"/>
    <property type="match status" value="1"/>
</dbReference>
<dbReference type="InterPro" id="IPR036691">
    <property type="entry name" value="Endo/exonu/phosph_ase_sf"/>
</dbReference>
<dbReference type="STRING" id="1123357.SAMN02745244_02180"/>
<evidence type="ECO:0000259" key="1">
    <source>
        <dbReference type="Pfam" id="PF03372"/>
    </source>
</evidence>
<protein>
    <submittedName>
        <fullName evidence="2">Metal-dependent hydrolase, endonuclease/exonuclease/phosphatase family</fullName>
    </submittedName>
</protein>
<keyword evidence="2" id="KW-0269">Exonuclease</keyword>
<dbReference type="RefSeq" id="WP_073188137.1">
    <property type="nucleotide sequence ID" value="NZ_FQZG01000037.1"/>
</dbReference>
<dbReference type="GO" id="GO:0006506">
    <property type="term" value="P:GPI anchor biosynthetic process"/>
    <property type="evidence" value="ECO:0007669"/>
    <property type="project" value="TreeGrafter"/>
</dbReference>
<dbReference type="EMBL" id="FQZG01000037">
    <property type="protein sequence ID" value="SHJ29716.1"/>
    <property type="molecule type" value="Genomic_DNA"/>
</dbReference>
<dbReference type="InterPro" id="IPR051916">
    <property type="entry name" value="GPI-anchor_lipid_remodeler"/>
</dbReference>
<keyword evidence="3" id="KW-1185">Reference proteome</keyword>
<reference evidence="2 3" key="1">
    <citation type="submission" date="2016-11" db="EMBL/GenBank/DDBJ databases">
        <authorList>
            <person name="Jaros S."/>
            <person name="Januszkiewicz K."/>
            <person name="Wedrychowicz H."/>
        </authorList>
    </citation>
    <scope>NUCLEOTIDE SEQUENCE [LARGE SCALE GENOMIC DNA]</scope>
    <source>
        <strain evidence="2 3">DSM 12906</strain>
    </source>
</reference>
<dbReference type="PANTHER" id="PTHR14859:SF0">
    <property type="entry name" value="ENDONUCLEASE_EXONUCLEASE_PHOSPHATASE FAMILY PROTEIN, EXPRESSED"/>
    <property type="match status" value="1"/>
</dbReference>